<evidence type="ECO:0000313" key="2">
    <source>
        <dbReference type="EMBL" id="ORZ02102.1"/>
    </source>
</evidence>
<feature type="compositionally biased region" description="Low complexity" evidence="1">
    <location>
        <begin position="120"/>
        <end position="129"/>
    </location>
</feature>
<feature type="compositionally biased region" description="Basic and acidic residues" evidence="1">
    <location>
        <begin position="131"/>
        <end position="143"/>
    </location>
</feature>
<protein>
    <submittedName>
        <fullName evidence="2">Uncharacterized protein</fullName>
    </submittedName>
</protein>
<gene>
    <name evidence="2" type="ORF">BCR42DRAFT_429631</name>
</gene>
<keyword evidence="3" id="KW-1185">Reference proteome</keyword>
<organism evidence="2 3">
    <name type="scientific">Absidia repens</name>
    <dbReference type="NCBI Taxonomy" id="90262"/>
    <lineage>
        <taxon>Eukaryota</taxon>
        <taxon>Fungi</taxon>
        <taxon>Fungi incertae sedis</taxon>
        <taxon>Mucoromycota</taxon>
        <taxon>Mucoromycotina</taxon>
        <taxon>Mucoromycetes</taxon>
        <taxon>Mucorales</taxon>
        <taxon>Cunninghamellaceae</taxon>
        <taxon>Absidia</taxon>
    </lineage>
</organism>
<dbReference type="AlphaFoldDB" id="A0A1X2HRA4"/>
<evidence type="ECO:0000313" key="3">
    <source>
        <dbReference type="Proteomes" id="UP000193560"/>
    </source>
</evidence>
<evidence type="ECO:0000256" key="1">
    <source>
        <dbReference type="SAM" id="MobiDB-lite"/>
    </source>
</evidence>
<accession>A0A1X2HRA4</accession>
<name>A0A1X2HRA4_9FUNG</name>
<dbReference type="EMBL" id="MCGE01000054">
    <property type="protein sequence ID" value="ORZ02102.1"/>
    <property type="molecule type" value="Genomic_DNA"/>
</dbReference>
<sequence length="167" mass="18969">MLCQKDMLSVNRTWDHTYNATRQTWIWQQSTISREKLAIIANDSVAAMIDVDDIDKILKGILDDVMKTSNTPSHLLCRGVSTSSTAISIPTQECPMNISYNYLTTLVVFIIIHSHHHQHNNNSNSNNSNQHRKEGERADDHPSESSSPSQLQIFLLCRPLFRIPSIL</sequence>
<reference evidence="2 3" key="1">
    <citation type="submission" date="2016-07" db="EMBL/GenBank/DDBJ databases">
        <title>Pervasive Adenine N6-methylation of Active Genes in Fungi.</title>
        <authorList>
            <consortium name="DOE Joint Genome Institute"/>
            <person name="Mondo S.J."/>
            <person name="Dannebaum R.O."/>
            <person name="Kuo R.C."/>
            <person name="Labutti K."/>
            <person name="Haridas S."/>
            <person name="Kuo A."/>
            <person name="Salamov A."/>
            <person name="Ahrendt S.R."/>
            <person name="Lipzen A."/>
            <person name="Sullivan W."/>
            <person name="Andreopoulos W.B."/>
            <person name="Clum A."/>
            <person name="Lindquist E."/>
            <person name="Daum C."/>
            <person name="Ramamoorthy G.K."/>
            <person name="Gryganskyi A."/>
            <person name="Culley D."/>
            <person name="Magnuson J.K."/>
            <person name="James T.Y."/>
            <person name="O'Malley M.A."/>
            <person name="Stajich J.E."/>
            <person name="Spatafora J.W."/>
            <person name="Visel A."/>
            <person name="Grigoriev I.V."/>
        </authorList>
    </citation>
    <scope>NUCLEOTIDE SEQUENCE [LARGE SCALE GENOMIC DNA]</scope>
    <source>
        <strain evidence="2 3">NRRL 1336</strain>
    </source>
</reference>
<comment type="caution">
    <text evidence="2">The sequence shown here is derived from an EMBL/GenBank/DDBJ whole genome shotgun (WGS) entry which is preliminary data.</text>
</comment>
<feature type="region of interest" description="Disordered" evidence="1">
    <location>
        <begin position="119"/>
        <end position="147"/>
    </location>
</feature>
<dbReference type="Proteomes" id="UP000193560">
    <property type="component" value="Unassembled WGS sequence"/>
</dbReference>
<proteinExistence type="predicted"/>